<sequence>MNDASSVPGDHRGWEEGDLRKKIVVEAMVELKLTVDDTRTIIPSDLGCKKITMHLILRLVVARRPFLYVFFFLGGEKCEESRELIGVERVFFHEKVNDLTLIDLGKLEECLIRMK</sequence>
<evidence type="ECO:0000313" key="2">
    <source>
        <dbReference type="Proteomes" id="UP000886595"/>
    </source>
</evidence>
<reference evidence="1 2" key="1">
    <citation type="submission" date="2020-02" db="EMBL/GenBank/DDBJ databases">
        <authorList>
            <person name="Ma Q."/>
            <person name="Huang Y."/>
            <person name="Song X."/>
            <person name="Pei D."/>
        </authorList>
    </citation>
    <scope>NUCLEOTIDE SEQUENCE [LARGE SCALE GENOMIC DNA]</scope>
    <source>
        <strain evidence="1">Sxm20200214</strain>
        <tissue evidence="1">Leaf</tissue>
    </source>
</reference>
<comment type="caution">
    <text evidence="1">The sequence shown here is derived from an EMBL/GenBank/DDBJ whole genome shotgun (WGS) entry which is preliminary data.</text>
</comment>
<proteinExistence type="predicted"/>
<keyword evidence="2" id="KW-1185">Reference proteome</keyword>
<evidence type="ECO:0000313" key="1">
    <source>
        <dbReference type="EMBL" id="KAG2299053.1"/>
    </source>
</evidence>
<protein>
    <submittedName>
        <fullName evidence="1">Uncharacterized protein</fullName>
    </submittedName>
</protein>
<accession>A0A8X7S3D2</accession>
<dbReference type="EMBL" id="JAAMPC010000008">
    <property type="protein sequence ID" value="KAG2299053.1"/>
    <property type="molecule type" value="Genomic_DNA"/>
</dbReference>
<gene>
    <name evidence="1" type="ORF">Bca52824_035525</name>
</gene>
<organism evidence="1 2">
    <name type="scientific">Brassica carinata</name>
    <name type="common">Ethiopian mustard</name>
    <name type="synonym">Abyssinian cabbage</name>
    <dbReference type="NCBI Taxonomy" id="52824"/>
    <lineage>
        <taxon>Eukaryota</taxon>
        <taxon>Viridiplantae</taxon>
        <taxon>Streptophyta</taxon>
        <taxon>Embryophyta</taxon>
        <taxon>Tracheophyta</taxon>
        <taxon>Spermatophyta</taxon>
        <taxon>Magnoliopsida</taxon>
        <taxon>eudicotyledons</taxon>
        <taxon>Gunneridae</taxon>
        <taxon>Pentapetalae</taxon>
        <taxon>rosids</taxon>
        <taxon>malvids</taxon>
        <taxon>Brassicales</taxon>
        <taxon>Brassicaceae</taxon>
        <taxon>Brassiceae</taxon>
        <taxon>Brassica</taxon>
    </lineage>
</organism>
<name>A0A8X7S3D2_BRACI</name>
<dbReference type="Proteomes" id="UP000886595">
    <property type="component" value="Unassembled WGS sequence"/>
</dbReference>
<dbReference type="AlphaFoldDB" id="A0A8X7S3D2"/>